<dbReference type="InterPro" id="IPR011977">
    <property type="entry name" value="Pept_M3B_clade3"/>
</dbReference>
<evidence type="ECO:0000256" key="3">
    <source>
        <dbReference type="ARBA" id="ARBA00022801"/>
    </source>
</evidence>
<dbReference type="KEGG" id="paqt:E8L99_22720"/>
<keyword evidence="10" id="KW-1185">Reference proteome</keyword>
<keyword evidence="5 6" id="KW-0482">Metalloprotease</keyword>
<evidence type="ECO:0000256" key="4">
    <source>
        <dbReference type="ARBA" id="ARBA00022833"/>
    </source>
</evidence>
<dbReference type="GO" id="GO:0006508">
    <property type="term" value="P:proteolysis"/>
    <property type="evidence" value="ECO:0007669"/>
    <property type="project" value="UniProtKB-KW"/>
</dbReference>
<dbReference type="Gene3D" id="1.20.140.70">
    <property type="entry name" value="Oligopeptidase f, N-terminal domain"/>
    <property type="match status" value="1"/>
</dbReference>
<dbReference type="CDD" id="cd09610">
    <property type="entry name" value="M3B_PepF"/>
    <property type="match status" value="1"/>
</dbReference>
<dbReference type="GO" id="GO:0006518">
    <property type="term" value="P:peptide metabolic process"/>
    <property type="evidence" value="ECO:0007669"/>
    <property type="project" value="TreeGrafter"/>
</dbReference>
<evidence type="ECO:0000259" key="8">
    <source>
        <dbReference type="Pfam" id="PF08439"/>
    </source>
</evidence>
<keyword evidence="4 6" id="KW-0862">Zinc</keyword>
<dbReference type="PANTHER" id="PTHR11804:SF5">
    <property type="entry name" value="OLIGOENDOPEPTIDASE F"/>
    <property type="match status" value="1"/>
</dbReference>
<dbReference type="Pfam" id="PF01432">
    <property type="entry name" value="Peptidase_M3"/>
    <property type="match status" value="1"/>
</dbReference>
<evidence type="ECO:0000313" key="9">
    <source>
        <dbReference type="EMBL" id="QCK88372.1"/>
    </source>
</evidence>
<dbReference type="GO" id="GO:0004222">
    <property type="term" value="F:metalloendopeptidase activity"/>
    <property type="evidence" value="ECO:0007669"/>
    <property type="project" value="InterPro"/>
</dbReference>
<reference evidence="9 10" key="1">
    <citation type="submission" date="2019-04" db="EMBL/GenBank/DDBJ databases">
        <title>Phreatobacter aquaticus sp. nov.</title>
        <authorList>
            <person name="Choi A."/>
            <person name="Baek K."/>
        </authorList>
    </citation>
    <scope>NUCLEOTIDE SEQUENCE [LARGE SCALE GENOMIC DNA]</scope>
    <source>
        <strain evidence="9 10">NMCR1094</strain>
    </source>
</reference>
<dbReference type="SUPFAM" id="SSF55486">
    <property type="entry name" value="Metalloproteases ('zincins'), catalytic domain"/>
    <property type="match status" value="1"/>
</dbReference>
<dbReference type="InterPro" id="IPR001567">
    <property type="entry name" value="Pept_M3A_M3B_dom"/>
</dbReference>
<dbReference type="NCBIfam" id="TIGR02290">
    <property type="entry name" value="M3_fam_3"/>
    <property type="match status" value="1"/>
</dbReference>
<proteinExistence type="inferred from homology"/>
<sequence>MRRTFNGQASKAVTGADDDNLGSLPEWDLTHLYPATDAPAVQHDIDNAEQEALAFETAYKGQLEALARGTKAGASLAEAVVRYEKLEDRLGRLASFAGLVYATDTSDQARAKFYGDIQEKITAISSHLLFFTLELNRIDDTLIDQAMADPALGRYRPWLEDIRKDKPFQLEDRVEQLFHEKSTSGRAAWNRLFDETISSLRFDVDGEKLPLEPTLNGLQDPSEARRRASADALAATFKDNLRLFTLITNTLAKDKEISDRWRGFEDVADSRHLGNRVERAVVDALVGAVQAAYPTLAHRYYKLKARWFGRETLNHWDRNAPLPKVESRAIPWNEARDTVLSAYSGFSPRMADIASRFFKEGWIDAPVRPGKAPGAFAHPTVPSAHPYVLLNYQGKPRDVMVLAHELGHGVHQVLAAPNGALMAPTPLTLAETASVFGEMLTFKAILERTSDPLQRKALLASKVEDMINTVVRQIAFYSFERKVHIARRDGELTSDALCAAWMSVQAESLGPAIELKPGYETFWAYIPHFIHSPFYVYAYAFGDCLVNSLYAVYEKADKGFAERYLAMLAAGGTKHHSEVLAPFGLDARDPTFWQGGIGVIERMIAELEAMEG</sequence>
<dbReference type="Proteomes" id="UP000298588">
    <property type="component" value="Chromosome"/>
</dbReference>
<keyword evidence="3 6" id="KW-0378">Hydrolase</keyword>
<name>A0A4D7QWU6_9HYPH</name>
<evidence type="ECO:0000259" key="7">
    <source>
        <dbReference type="Pfam" id="PF01432"/>
    </source>
</evidence>
<evidence type="ECO:0000256" key="6">
    <source>
        <dbReference type="RuleBase" id="RU003435"/>
    </source>
</evidence>
<evidence type="ECO:0000313" key="10">
    <source>
        <dbReference type="Proteomes" id="UP000298588"/>
    </source>
</evidence>
<feature type="domain" description="Peptidase M3A/M3B catalytic" evidence="7">
    <location>
        <begin position="219"/>
        <end position="595"/>
    </location>
</feature>
<comment type="cofactor">
    <cofactor evidence="6">
        <name>Zn(2+)</name>
        <dbReference type="ChEBI" id="CHEBI:29105"/>
    </cofactor>
    <text evidence="6">Binds 1 zinc ion.</text>
</comment>
<evidence type="ECO:0000256" key="5">
    <source>
        <dbReference type="ARBA" id="ARBA00023049"/>
    </source>
</evidence>
<feature type="domain" description="Oligopeptidase F N-terminal" evidence="8">
    <location>
        <begin position="134"/>
        <end position="202"/>
    </location>
</feature>
<keyword evidence="1 6" id="KW-0645">Protease</keyword>
<dbReference type="AlphaFoldDB" id="A0A4D7QWU6"/>
<dbReference type="InterPro" id="IPR045090">
    <property type="entry name" value="Pept_M3A_M3B"/>
</dbReference>
<keyword evidence="2 6" id="KW-0479">Metal-binding</keyword>
<gene>
    <name evidence="9" type="ORF">E8L99_22720</name>
</gene>
<evidence type="ECO:0000256" key="2">
    <source>
        <dbReference type="ARBA" id="ARBA00022723"/>
    </source>
</evidence>
<dbReference type="Gene3D" id="1.10.1370.20">
    <property type="entry name" value="Oligoendopeptidase f, C-terminal domain"/>
    <property type="match status" value="1"/>
</dbReference>
<protein>
    <submittedName>
        <fullName evidence="9">M3 family oligoendopeptidase</fullName>
    </submittedName>
</protein>
<dbReference type="PANTHER" id="PTHR11804">
    <property type="entry name" value="PROTEASE M3 THIMET OLIGOPEPTIDASE-RELATED"/>
    <property type="match status" value="1"/>
</dbReference>
<comment type="similarity">
    <text evidence="6">Belongs to the peptidase M3 family.</text>
</comment>
<dbReference type="GO" id="GO:0046872">
    <property type="term" value="F:metal ion binding"/>
    <property type="evidence" value="ECO:0007669"/>
    <property type="project" value="UniProtKB-UniRule"/>
</dbReference>
<organism evidence="9 10">
    <name type="scientific">Phreatobacter aquaticus</name>
    <dbReference type="NCBI Taxonomy" id="2570229"/>
    <lineage>
        <taxon>Bacteria</taxon>
        <taxon>Pseudomonadati</taxon>
        <taxon>Pseudomonadota</taxon>
        <taxon>Alphaproteobacteria</taxon>
        <taxon>Hyphomicrobiales</taxon>
        <taxon>Phreatobacteraceae</taxon>
        <taxon>Phreatobacter</taxon>
    </lineage>
</organism>
<dbReference type="OrthoDB" id="9766487at2"/>
<accession>A0A4D7QWU6</accession>
<dbReference type="Pfam" id="PF08439">
    <property type="entry name" value="Peptidase_M3_N"/>
    <property type="match status" value="1"/>
</dbReference>
<dbReference type="InterPro" id="IPR013647">
    <property type="entry name" value="OligopepF_N_dom"/>
</dbReference>
<dbReference type="EMBL" id="CP039865">
    <property type="protein sequence ID" value="QCK88372.1"/>
    <property type="molecule type" value="Genomic_DNA"/>
</dbReference>
<evidence type="ECO:0000256" key="1">
    <source>
        <dbReference type="ARBA" id="ARBA00022670"/>
    </source>
</evidence>
<dbReference type="InterPro" id="IPR042088">
    <property type="entry name" value="OligoPept_F_C"/>
</dbReference>
<dbReference type="RefSeq" id="WP_137101699.1">
    <property type="nucleotide sequence ID" value="NZ_CP039865.1"/>
</dbReference>